<proteinExistence type="predicted"/>
<dbReference type="Pfam" id="PF13629">
    <property type="entry name" value="T2SS-T3SS_pil_N"/>
    <property type="match status" value="1"/>
</dbReference>
<organism evidence="2 3">
    <name type="scientific">Salegentibacter agarivorans</name>
    <dbReference type="NCBI Taxonomy" id="345907"/>
    <lineage>
        <taxon>Bacteria</taxon>
        <taxon>Pseudomonadati</taxon>
        <taxon>Bacteroidota</taxon>
        <taxon>Flavobacteriia</taxon>
        <taxon>Flavobacteriales</taxon>
        <taxon>Flavobacteriaceae</taxon>
        <taxon>Salegentibacter</taxon>
    </lineage>
</organism>
<dbReference type="Pfam" id="PF00754">
    <property type="entry name" value="F5_F8_type_C"/>
    <property type="match status" value="1"/>
</dbReference>
<keyword evidence="3" id="KW-1185">Reference proteome</keyword>
<dbReference type="PROSITE" id="PS51257">
    <property type="entry name" value="PROKAR_LIPOPROTEIN"/>
    <property type="match status" value="1"/>
</dbReference>
<protein>
    <submittedName>
        <fullName evidence="2">Pilus formation protein N terminal region</fullName>
    </submittedName>
</protein>
<dbReference type="InterPro" id="IPR032789">
    <property type="entry name" value="T2SS-T3SS_pil_N"/>
</dbReference>
<reference evidence="3" key="1">
    <citation type="submission" date="2016-10" db="EMBL/GenBank/DDBJ databases">
        <authorList>
            <person name="Varghese N."/>
            <person name="Submissions S."/>
        </authorList>
    </citation>
    <scope>NUCLEOTIDE SEQUENCE [LARGE SCALE GENOMIC DNA]</scope>
    <source>
        <strain evidence="3">DSM 23515</strain>
    </source>
</reference>
<gene>
    <name evidence="2" type="ORF">SAMN04488033_110110</name>
</gene>
<dbReference type="AlphaFoldDB" id="A0A1I2LX82"/>
<evidence type="ECO:0000313" key="3">
    <source>
        <dbReference type="Proteomes" id="UP000199116"/>
    </source>
</evidence>
<dbReference type="Gene3D" id="2.60.40.1080">
    <property type="match status" value="1"/>
</dbReference>
<evidence type="ECO:0000259" key="1">
    <source>
        <dbReference type="PROSITE" id="PS50022"/>
    </source>
</evidence>
<dbReference type="Proteomes" id="UP000199116">
    <property type="component" value="Unassembled WGS sequence"/>
</dbReference>
<feature type="domain" description="F5/8 type C" evidence="1">
    <location>
        <begin position="111"/>
        <end position="223"/>
    </location>
</feature>
<dbReference type="SUPFAM" id="SSF49785">
    <property type="entry name" value="Galactose-binding domain-like"/>
    <property type="match status" value="1"/>
</dbReference>
<dbReference type="EMBL" id="FOOH01000010">
    <property type="protein sequence ID" value="SFF83120.1"/>
    <property type="molecule type" value="Genomic_DNA"/>
</dbReference>
<dbReference type="InterPro" id="IPR008979">
    <property type="entry name" value="Galactose-bd-like_sf"/>
</dbReference>
<sequence>MKTKIFNLKNIILATILVGLFSCEGRRDFPDLVETGVTLDNTDILLISGETEEIKARFVPNIFPARDYVWEIGDPSVADLVMNEDKSVTITAVGAGETVLRIVSQDQESISAEAQLKVIASAPVDITDEAVISVNRENGGGPEGNEGSLKLIDGDLNSKYLAGYEQPFWVNLEFEEEKVVSFYQLTSGNDAPDRDPRDWQIQGSNDGENWEVLDERVDQTFSGRNLTREFYFENETAYTHYRFNVVNNNGGGLFQMSEWRLLSIPE</sequence>
<dbReference type="Gene3D" id="2.60.120.260">
    <property type="entry name" value="Galactose-binding domain-like"/>
    <property type="match status" value="1"/>
</dbReference>
<evidence type="ECO:0000313" key="2">
    <source>
        <dbReference type="EMBL" id="SFF83120.1"/>
    </source>
</evidence>
<dbReference type="InterPro" id="IPR000421">
    <property type="entry name" value="FA58C"/>
</dbReference>
<accession>A0A1I2LX82</accession>
<dbReference type="RefSeq" id="WP_093304473.1">
    <property type="nucleotide sequence ID" value="NZ_FOOH01000010.1"/>
</dbReference>
<dbReference type="PROSITE" id="PS50022">
    <property type="entry name" value="FA58C_3"/>
    <property type="match status" value="1"/>
</dbReference>
<name>A0A1I2LX82_9FLAO</name>